<comment type="caution">
    <text evidence="1">The sequence shown here is derived from an EMBL/GenBank/DDBJ whole genome shotgun (WGS) entry which is preliminary data.</text>
</comment>
<dbReference type="RefSeq" id="XP_041191961.1">
    <property type="nucleotide sequence ID" value="XM_041332991.1"/>
</dbReference>
<protein>
    <submittedName>
        <fullName evidence="1">Uncharacterized protein</fullName>
    </submittedName>
</protein>
<dbReference type="EMBL" id="JABBWG010000020">
    <property type="protein sequence ID" value="KAG1814625.1"/>
    <property type="molecule type" value="Genomic_DNA"/>
</dbReference>
<dbReference type="AlphaFoldDB" id="A0A9P7JC70"/>
<dbReference type="Proteomes" id="UP000807769">
    <property type="component" value="Unassembled WGS sequence"/>
</dbReference>
<proteinExistence type="predicted"/>
<dbReference type="GeneID" id="64627008"/>
<accession>A0A9P7JC70</accession>
<keyword evidence="2" id="KW-1185">Reference proteome</keyword>
<name>A0A9P7JC70_9AGAM</name>
<reference evidence="1" key="1">
    <citation type="journal article" date="2020" name="New Phytol.">
        <title>Comparative genomics reveals dynamic genome evolution in host specialist ectomycorrhizal fungi.</title>
        <authorList>
            <person name="Lofgren L.A."/>
            <person name="Nguyen N.H."/>
            <person name="Vilgalys R."/>
            <person name="Ruytinx J."/>
            <person name="Liao H.L."/>
            <person name="Branco S."/>
            <person name="Kuo A."/>
            <person name="LaButti K."/>
            <person name="Lipzen A."/>
            <person name="Andreopoulos W."/>
            <person name="Pangilinan J."/>
            <person name="Riley R."/>
            <person name="Hundley H."/>
            <person name="Na H."/>
            <person name="Barry K."/>
            <person name="Grigoriev I.V."/>
            <person name="Stajich J.E."/>
            <person name="Kennedy P.G."/>
        </authorList>
    </citation>
    <scope>NUCLEOTIDE SEQUENCE</scope>
    <source>
        <strain evidence="1">MN1</strain>
    </source>
</reference>
<gene>
    <name evidence="1" type="ORF">BJ212DRAFT_1300436</name>
</gene>
<evidence type="ECO:0000313" key="1">
    <source>
        <dbReference type="EMBL" id="KAG1814625.1"/>
    </source>
</evidence>
<evidence type="ECO:0000313" key="2">
    <source>
        <dbReference type="Proteomes" id="UP000807769"/>
    </source>
</evidence>
<organism evidence="1 2">
    <name type="scientific">Suillus subaureus</name>
    <dbReference type="NCBI Taxonomy" id="48587"/>
    <lineage>
        <taxon>Eukaryota</taxon>
        <taxon>Fungi</taxon>
        <taxon>Dikarya</taxon>
        <taxon>Basidiomycota</taxon>
        <taxon>Agaricomycotina</taxon>
        <taxon>Agaricomycetes</taxon>
        <taxon>Agaricomycetidae</taxon>
        <taxon>Boletales</taxon>
        <taxon>Suillineae</taxon>
        <taxon>Suillaceae</taxon>
        <taxon>Suillus</taxon>
    </lineage>
</organism>
<sequence>MPCSTRIMDSAINGHILMQCTNEHCGFRAILDPTSLSGLIFSNSMVWLVLPQQTRNHLFNWSISVALYLLKGLLLLLEDQQVIMDADACPPVSWLDKTRMVWL</sequence>